<dbReference type="EMBL" id="CP001878">
    <property type="protein sequence ID" value="ADC51455.1"/>
    <property type="molecule type" value="Genomic_DNA"/>
</dbReference>
<organism evidence="2 3">
    <name type="scientific">Alkalihalophilus pseudofirmus (strain ATCC BAA-2126 / JCM 17055 / OF4)</name>
    <name type="common">Bacillus pseudofirmus</name>
    <dbReference type="NCBI Taxonomy" id="398511"/>
    <lineage>
        <taxon>Bacteria</taxon>
        <taxon>Bacillati</taxon>
        <taxon>Bacillota</taxon>
        <taxon>Bacilli</taxon>
        <taxon>Bacillales</taxon>
        <taxon>Bacillaceae</taxon>
        <taxon>Alkalihalophilus</taxon>
    </lineage>
</organism>
<keyword evidence="1" id="KW-0812">Transmembrane</keyword>
<accession>D3FQT5</accession>
<dbReference type="KEGG" id="bpf:BpOF4_17060"/>
<dbReference type="Proteomes" id="UP000001544">
    <property type="component" value="Chromosome"/>
</dbReference>
<evidence type="ECO:0000256" key="1">
    <source>
        <dbReference type="SAM" id="Phobius"/>
    </source>
</evidence>
<keyword evidence="1" id="KW-1133">Transmembrane helix</keyword>
<keyword evidence="3" id="KW-1185">Reference proteome</keyword>
<feature type="transmembrane region" description="Helical" evidence="1">
    <location>
        <begin position="6"/>
        <end position="30"/>
    </location>
</feature>
<evidence type="ECO:0000313" key="2">
    <source>
        <dbReference type="EMBL" id="ADC51455.1"/>
    </source>
</evidence>
<gene>
    <name evidence="2" type="ordered locus">BpOF4_17060</name>
</gene>
<dbReference type="AlphaFoldDB" id="D3FQT5"/>
<dbReference type="HOGENOM" id="CLU_2840739_0_0_9"/>
<keyword evidence="1" id="KW-0472">Membrane</keyword>
<proteinExistence type="predicted"/>
<feature type="transmembrane region" description="Helical" evidence="1">
    <location>
        <begin position="42"/>
        <end position="63"/>
    </location>
</feature>
<protein>
    <submittedName>
        <fullName evidence="2">Uncharacterized protein</fullName>
    </submittedName>
</protein>
<sequence>MKSRHDRILLYIVCLLFPFIGVLLALIWLGEKDLEKKKMGKICLLMALASFPFYIVFTNIISIST</sequence>
<reference evidence="2 3" key="1">
    <citation type="journal article" date="2011" name="Environ. Microbiol.">
        <title>Genome of alkaliphilic Bacillus pseudofirmus OF4 reveals adaptations that support the ability to grow in an external pH range from 7.5 to 11.4.</title>
        <authorList>
            <person name="Janto B."/>
            <person name="Ahmed A."/>
            <person name="Ito M."/>
            <person name="Liu J."/>
            <person name="Hicks D.B."/>
            <person name="Pagni S."/>
            <person name="Fackelmayer O.J."/>
            <person name="Smith T.A."/>
            <person name="Earl J."/>
            <person name="Elbourne L.D."/>
            <person name="Hassan K."/>
            <person name="Paulsen I.T."/>
            <person name="Kolsto A.B."/>
            <person name="Tourasse N.J."/>
            <person name="Ehrlich G.D."/>
            <person name="Boissy R."/>
            <person name="Ivey D.M."/>
            <person name="Li G."/>
            <person name="Xue Y."/>
            <person name="Ma Y."/>
            <person name="Hu F.Z."/>
            <person name="Krulwich T.A."/>
        </authorList>
    </citation>
    <scope>NUCLEOTIDE SEQUENCE [LARGE SCALE GENOMIC DNA]</scope>
    <source>
        <strain evidence="3">ATCC BAA-2126 / JCM 17055 / OF4</strain>
    </source>
</reference>
<name>D3FQT5_ALKPO</name>
<evidence type="ECO:0000313" key="3">
    <source>
        <dbReference type="Proteomes" id="UP000001544"/>
    </source>
</evidence>